<dbReference type="InterPro" id="IPR050983">
    <property type="entry name" value="GST_Omega/HSP26"/>
</dbReference>
<comment type="caution">
    <text evidence="3">The sequence shown here is derived from an EMBL/GenBank/DDBJ whole genome shotgun (WGS) entry which is preliminary data.</text>
</comment>
<reference evidence="3 4" key="1">
    <citation type="journal article" date="2024" name="Nat. Commun.">
        <title>Phylogenomics reveals the evolutionary origins of lichenization in chlorophyte algae.</title>
        <authorList>
            <person name="Puginier C."/>
            <person name="Libourel C."/>
            <person name="Otte J."/>
            <person name="Skaloud P."/>
            <person name="Haon M."/>
            <person name="Grisel S."/>
            <person name="Petersen M."/>
            <person name="Berrin J.G."/>
            <person name="Delaux P.M."/>
            <person name="Dal Grande F."/>
            <person name="Keller J."/>
        </authorList>
    </citation>
    <scope>NUCLEOTIDE SEQUENCE [LARGE SCALE GENOMIC DNA]</scope>
    <source>
        <strain evidence="3 4">SAG 216-7</strain>
    </source>
</reference>
<evidence type="ECO:0000313" key="3">
    <source>
        <dbReference type="EMBL" id="KAK9916177.1"/>
    </source>
</evidence>
<dbReference type="PANTHER" id="PTHR43968:SF6">
    <property type="entry name" value="GLUTATHIONE S-TRANSFERASE OMEGA"/>
    <property type="match status" value="1"/>
</dbReference>
<dbReference type="PANTHER" id="PTHR43968">
    <property type="match status" value="1"/>
</dbReference>
<dbReference type="Gene3D" id="3.40.30.10">
    <property type="entry name" value="Glutaredoxin"/>
    <property type="match status" value="1"/>
</dbReference>
<dbReference type="EMBL" id="JALJOT010000004">
    <property type="protein sequence ID" value="KAK9916177.1"/>
    <property type="molecule type" value="Genomic_DNA"/>
</dbReference>
<evidence type="ECO:0000313" key="4">
    <source>
        <dbReference type="Proteomes" id="UP001491310"/>
    </source>
</evidence>
<dbReference type="SUPFAM" id="SSF52833">
    <property type="entry name" value="Thioredoxin-like"/>
    <property type="match status" value="1"/>
</dbReference>
<dbReference type="InterPro" id="IPR040079">
    <property type="entry name" value="Glutathione_S-Trfase"/>
</dbReference>
<dbReference type="PROSITE" id="PS50405">
    <property type="entry name" value="GST_CTER"/>
    <property type="match status" value="1"/>
</dbReference>
<dbReference type="InterPro" id="IPR036249">
    <property type="entry name" value="Thioredoxin-like_sf"/>
</dbReference>
<dbReference type="PROSITE" id="PS50404">
    <property type="entry name" value="GST_NTER"/>
    <property type="match status" value="1"/>
</dbReference>
<sequence length="255" mass="28480">MASFVAQTAPPSATVRFDKPTLFDVPISNNGGRCRFVIYKKNIERLVAVESPKVLGGLKSEAYLALNPQGLMPLLALPDGTSLPESQVIAAYLADKYRDEGASFDLPTPELRAADMLVQRIHDQYVAPIQGAMYKEMEIAQRAKAIERLAFQLDVLNRLVKGPFVAGDHLGLADAALFPTLAFCRFILPQYFGWEDLFVQRQQLGQYWAAIEADPAGAKVISEIEGGLQQWKDSGRWEERGIVEQVAQKEYRWSY</sequence>
<dbReference type="InterPro" id="IPR004045">
    <property type="entry name" value="Glutathione_S-Trfase_N"/>
</dbReference>
<evidence type="ECO:0008006" key="5">
    <source>
        <dbReference type="Google" id="ProtNLM"/>
    </source>
</evidence>
<keyword evidence="4" id="KW-1185">Reference proteome</keyword>
<feature type="domain" description="GST N-terminal" evidence="1">
    <location>
        <begin position="18"/>
        <end position="101"/>
    </location>
</feature>
<dbReference type="InterPro" id="IPR010987">
    <property type="entry name" value="Glutathione-S-Trfase_C-like"/>
</dbReference>
<dbReference type="Pfam" id="PF13417">
    <property type="entry name" value="GST_N_3"/>
    <property type="match status" value="1"/>
</dbReference>
<dbReference type="SUPFAM" id="SSF47616">
    <property type="entry name" value="GST C-terminal domain-like"/>
    <property type="match status" value="1"/>
</dbReference>
<accession>A0ABR2YWE2</accession>
<gene>
    <name evidence="3" type="ORF">WJX75_009744</name>
</gene>
<organism evidence="3 4">
    <name type="scientific">Coccomyxa subellipsoidea</name>
    <dbReference type="NCBI Taxonomy" id="248742"/>
    <lineage>
        <taxon>Eukaryota</taxon>
        <taxon>Viridiplantae</taxon>
        <taxon>Chlorophyta</taxon>
        <taxon>core chlorophytes</taxon>
        <taxon>Trebouxiophyceae</taxon>
        <taxon>Trebouxiophyceae incertae sedis</taxon>
        <taxon>Coccomyxaceae</taxon>
        <taxon>Coccomyxa</taxon>
    </lineage>
</organism>
<evidence type="ECO:0000259" key="1">
    <source>
        <dbReference type="PROSITE" id="PS50404"/>
    </source>
</evidence>
<dbReference type="Gene3D" id="1.20.1050.10">
    <property type="match status" value="1"/>
</dbReference>
<proteinExistence type="predicted"/>
<protein>
    <recommendedName>
        <fullName evidence="5">Glutathione S-transferase</fullName>
    </recommendedName>
</protein>
<name>A0ABR2YWE2_9CHLO</name>
<dbReference type="Proteomes" id="UP001491310">
    <property type="component" value="Unassembled WGS sequence"/>
</dbReference>
<dbReference type="InterPro" id="IPR036282">
    <property type="entry name" value="Glutathione-S-Trfase_C_sf"/>
</dbReference>
<feature type="domain" description="GST C-terminal" evidence="2">
    <location>
        <begin position="107"/>
        <end position="234"/>
    </location>
</feature>
<dbReference type="SFLD" id="SFLDS00019">
    <property type="entry name" value="Glutathione_Transferase_(cytos"/>
    <property type="match status" value="1"/>
</dbReference>
<evidence type="ECO:0000259" key="2">
    <source>
        <dbReference type="PROSITE" id="PS50405"/>
    </source>
</evidence>
<dbReference type="Pfam" id="PF13410">
    <property type="entry name" value="GST_C_2"/>
    <property type="match status" value="1"/>
</dbReference>